<dbReference type="InterPro" id="IPR016181">
    <property type="entry name" value="Acyl_CoA_acyltransferase"/>
</dbReference>
<dbReference type="InterPro" id="IPR000182">
    <property type="entry name" value="GNAT_dom"/>
</dbReference>
<dbReference type="InterPro" id="IPR050832">
    <property type="entry name" value="Bact_Acetyltransf"/>
</dbReference>
<dbReference type="CDD" id="cd04301">
    <property type="entry name" value="NAT_SF"/>
    <property type="match status" value="1"/>
</dbReference>
<dbReference type="PANTHER" id="PTHR43877">
    <property type="entry name" value="AMINOALKYLPHOSPHONATE N-ACETYLTRANSFERASE-RELATED-RELATED"/>
    <property type="match status" value="1"/>
</dbReference>
<name>A0AAW7IFS6_9GAMM</name>
<gene>
    <name evidence="4" type="ORF">OB959_23485</name>
</gene>
<dbReference type="RefSeq" id="WP_290023246.1">
    <property type="nucleotide sequence ID" value="NZ_JAOPLV010000020.1"/>
</dbReference>
<evidence type="ECO:0000313" key="4">
    <source>
        <dbReference type="EMBL" id="MDM5142712.1"/>
    </source>
</evidence>
<keyword evidence="2" id="KW-0012">Acyltransferase</keyword>
<sequence>MTIRIATPADVPAMFEVRTSVRENQMSLLELAAVGITPATLPGMLTGSGRGWVACDGDQVVAFAMAEAGDATIFALFVRQSHEGRGLGRCLMQAAECWLSAEGCTEVWLLTDADLRVRANGFYRHLGWMEDGIQEEGEMRFKKCLRDDG</sequence>
<accession>A0AAW7IFS6</accession>
<reference evidence="4" key="1">
    <citation type="submission" date="2023-08" db="EMBL/GenBank/DDBJ databases">
        <title>WGS of Aeromonas isolates.</title>
        <authorList>
            <person name="Lee H."/>
        </authorList>
    </citation>
    <scope>NUCLEOTIDE SEQUENCE</scope>
    <source>
        <strain evidence="4">SL22</strain>
    </source>
</reference>
<keyword evidence="1" id="KW-0808">Transferase</keyword>
<evidence type="ECO:0000313" key="5">
    <source>
        <dbReference type="Proteomes" id="UP001168216"/>
    </source>
</evidence>
<evidence type="ECO:0000256" key="1">
    <source>
        <dbReference type="ARBA" id="ARBA00022679"/>
    </source>
</evidence>
<protein>
    <submittedName>
        <fullName evidence="4">GNAT family N-acetyltransferase</fullName>
    </submittedName>
</protein>
<dbReference type="SUPFAM" id="SSF55729">
    <property type="entry name" value="Acyl-CoA N-acyltransferases (Nat)"/>
    <property type="match status" value="1"/>
</dbReference>
<dbReference type="GO" id="GO:0016747">
    <property type="term" value="F:acyltransferase activity, transferring groups other than amino-acyl groups"/>
    <property type="evidence" value="ECO:0007669"/>
    <property type="project" value="InterPro"/>
</dbReference>
<evidence type="ECO:0000259" key="3">
    <source>
        <dbReference type="PROSITE" id="PS51186"/>
    </source>
</evidence>
<dbReference type="Gene3D" id="3.40.630.30">
    <property type="match status" value="1"/>
</dbReference>
<comment type="caution">
    <text evidence="4">The sequence shown here is derived from an EMBL/GenBank/DDBJ whole genome shotgun (WGS) entry which is preliminary data.</text>
</comment>
<dbReference type="Proteomes" id="UP001168216">
    <property type="component" value="Unassembled WGS sequence"/>
</dbReference>
<evidence type="ECO:0000256" key="2">
    <source>
        <dbReference type="ARBA" id="ARBA00023315"/>
    </source>
</evidence>
<dbReference type="PROSITE" id="PS51186">
    <property type="entry name" value="GNAT"/>
    <property type="match status" value="1"/>
</dbReference>
<feature type="domain" description="N-acetyltransferase" evidence="3">
    <location>
        <begin position="1"/>
        <end position="147"/>
    </location>
</feature>
<dbReference type="EMBL" id="JAOPLV010000020">
    <property type="protein sequence ID" value="MDM5142712.1"/>
    <property type="molecule type" value="Genomic_DNA"/>
</dbReference>
<proteinExistence type="predicted"/>
<organism evidence="4 5">
    <name type="scientific">Aeromonas bestiarum</name>
    <dbReference type="NCBI Taxonomy" id="105751"/>
    <lineage>
        <taxon>Bacteria</taxon>
        <taxon>Pseudomonadati</taxon>
        <taxon>Pseudomonadota</taxon>
        <taxon>Gammaproteobacteria</taxon>
        <taxon>Aeromonadales</taxon>
        <taxon>Aeromonadaceae</taxon>
        <taxon>Aeromonas</taxon>
    </lineage>
</organism>
<dbReference type="AlphaFoldDB" id="A0AAW7IFS6"/>
<dbReference type="Pfam" id="PF00583">
    <property type="entry name" value="Acetyltransf_1"/>
    <property type="match status" value="1"/>
</dbReference>